<dbReference type="EMBL" id="CP118988">
    <property type="protein sequence ID" value="WED78303.1"/>
    <property type="molecule type" value="Genomic_DNA"/>
</dbReference>
<name>A0AAX3NVZ1_9GAMM</name>
<protein>
    <recommendedName>
        <fullName evidence="3">Flagellar protein FliT</fullName>
    </recommendedName>
</protein>
<dbReference type="RefSeq" id="WP_275057950.1">
    <property type="nucleotide sequence ID" value="NZ_CP118988.1"/>
</dbReference>
<dbReference type="Proteomes" id="UP001213721">
    <property type="component" value="Chromosome"/>
</dbReference>
<dbReference type="AlphaFoldDB" id="A0AAX3NVZ1"/>
<evidence type="ECO:0000313" key="1">
    <source>
        <dbReference type="EMBL" id="WED78303.1"/>
    </source>
</evidence>
<organism evidence="1 2">
    <name type="scientific">Aeromonas allosaccharophila</name>
    <dbReference type="NCBI Taxonomy" id="656"/>
    <lineage>
        <taxon>Bacteria</taxon>
        <taxon>Pseudomonadati</taxon>
        <taxon>Pseudomonadota</taxon>
        <taxon>Gammaproteobacteria</taxon>
        <taxon>Aeromonadales</taxon>
        <taxon>Aeromonadaceae</taxon>
        <taxon>Aeromonas</taxon>
    </lineage>
</organism>
<evidence type="ECO:0000313" key="2">
    <source>
        <dbReference type="Proteomes" id="UP001213721"/>
    </source>
</evidence>
<accession>A0AAX3NVZ1</accession>
<sequence>MSTLLYLKQELVGNYCSIISLLHNENYDEALVRMDHRLELIESLLQLVEDDPTQLADAKKLSAGLYEQEENLKALASQHHQLIFKKLFNIGRGDKVKQAYRLNSKEY</sequence>
<proteinExistence type="predicted"/>
<evidence type="ECO:0008006" key="3">
    <source>
        <dbReference type="Google" id="ProtNLM"/>
    </source>
</evidence>
<gene>
    <name evidence="1" type="ORF">PYU98_08835</name>
</gene>
<reference evidence="1" key="1">
    <citation type="submission" date="2023-02" db="EMBL/GenBank/DDBJ databases">
        <title>The sequence of Aeromonas allosaccharophila K520.</title>
        <authorList>
            <person name="Luo X."/>
        </authorList>
    </citation>
    <scope>NUCLEOTIDE SEQUENCE</scope>
    <source>
        <strain evidence="1">K520</strain>
    </source>
</reference>